<feature type="compositionally biased region" description="Acidic residues" evidence="2">
    <location>
        <begin position="770"/>
        <end position="786"/>
    </location>
</feature>
<sequence>MSSRQPTPGPSLINHTQKRRAVSETGAVSETEAFDDTREAKKIKVDPATTKDKKKKRRRKQKKTSVVVISPSRTRSLPRSVAPVPSCTVLTQSVNAQAPFVVSDSMEHNGPTADDPAPTSSSKGKEKAKSPTPTPQPVNLEEDQPPAVLPSITSNSDAQEIARLKEQLATQRHLLDRHQTHITQVQQSLTCQICLDLLHKPYALAPCGHITCYGCLVRWFTAIPDGPNQDQNLDPVAAAAVPPDAGQENPEQEVTHLLNGLRRNQHVYKRKTCPLCRAVVSARPVEVYGVKGMVGALVRSALVDLPAPVPVAGPSTDNNADNANANPANADPWKNIFPAERRTHGHGIMGQDDFYGFLGGRIPPIAPQEQERDRDQVGWYDEEDGGIYRCLDCMHEIWGGICSRCGREYPGHADNDDDDDEDDEDGDENDGTGRRRRRALRQLLLRAVNGDARDGDEDDDEDGIDEEEMLMADHDEYLDRLEEIEGYRNAWFGTGGRGQFRVASLPPIGEDDMMPGHLELTDSEGGEEGEGRANENGWLVDEGDGDGDQEWGPIHGPGVGGIPAAQIRGLGPGSPRIYADFTDEEDTPRTRARAGMQNDTDDDVEVVTDEEDEDDDGFIDDSEVIDLVDDEDGDGDEEIMTTLARLRETRDEARVGEWDLGRLRRGSRGGGYAIGGSSRAGAGGGRAAGGGSRAGAEGSRASARAGASTRTNSRIQPVVILSDEEGEEEDETPFRLPTTRRRAARRLEASEDEEAEEGEMAVEDAVAALDDLDFDNDEEEEEEEGEREVQMRRRRTVHAAERRRR</sequence>
<dbReference type="PROSITE" id="PS00018">
    <property type="entry name" value="EF_HAND_1"/>
    <property type="match status" value="1"/>
</dbReference>
<feature type="region of interest" description="Disordered" evidence="2">
    <location>
        <begin position="657"/>
        <end position="805"/>
    </location>
</feature>
<feature type="region of interest" description="Disordered" evidence="2">
    <location>
        <begin position="104"/>
        <end position="152"/>
    </location>
</feature>
<feature type="region of interest" description="Disordered" evidence="2">
    <location>
        <begin position="521"/>
        <end position="621"/>
    </location>
</feature>
<feature type="compositionally biased region" description="Acidic residues" evidence="2">
    <location>
        <begin position="722"/>
        <end position="731"/>
    </location>
</feature>
<feature type="compositionally biased region" description="Low complexity" evidence="2">
    <location>
        <begin position="317"/>
        <end position="332"/>
    </location>
</feature>
<dbReference type="PANTHER" id="PTHR12109">
    <property type="entry name" value="RING FINGER PROTEIN 141-RELATED"/>
    <property type="match status" value="1"/>
</dbReference>
<feature type="compositionally biased region" description="Low complexity" evidence="2">
    <location>
        <begin position="694"/>
        <end position="708"/>
    </location>
</feature>
<dbReference type="SUPFAM" id="SSF57850">
    <property type="entry name" value="RING/U-box"/>
    <property type="match status" value="1"/>
</dbReference>
<dbReference type="Gene3D" id="3.30.40.10">
    <property type="entry name" value="Zinc/RING finger domain, C3HC4 (zinc finger)"/>
    <property type="match status" value="1"/>
</dbReference>
<keyword evidence="5" id="KW-1185">Reference proteome</keyword>
<dbReference type="InterPro" id="IPR047126">
    <property type="entry name" value="RNF141-like"/>
</dbReference>
<feature type="compositionally biased region" description="Basic and acidic residues" evidence="2">
    <location>
        <begin position="35"/>
        <end position="51"/>
    </location>
</feature>
<dbReference type="HOGENOM" id="CLU_360946_0_0_1"/>
<feature type="compositionally biased region" description="Basic residues" evidence="2">
    <location>
        <begin position="792"/>
        <end position="805"/>
    </location>
</feature>
<evidence type="ECO:0000256" key="1">
    <source>
        <dbReference type="PROSITE-ProRule" id="PRU00175"/>
    </source>
</evidence>
<evidence type="ECO:0000313" key="5">
    <source>
        <dbReference type="Proteomes" id="UP000054477"/>
    </source>
</evidence>
<feature type="region of interest" description="Disordered" evidence="2">
    <location>
        <begin position="1"/>
        <end position="83"/>
    </location>
</feature>
<dbReference type="InterPro" id="IPR001841">
    <property type="entry name" value="Znf_RING"/>
</dbReference>
<gene>
    <name evidence="4" type="ORF">K443DRAFT_684389</name>
</gene>
<accession>A0A0C9WXM2</accession>
<keyword evidence="1" id="KW-0862">Zinc</keyword>
<dbReference type="InterPro" id="IPR018247">
    <property type="entry name" value="EF_Hand_1_Ca_BS"/>
</dbReference>
<feature type="region of interest" description="Disordered" evidence="2">
    <location>
        <begin position="313"/>
        <end position="334"/>
    </location>
</feature>
<organism evidence="4 5">
    <name type="scientific">Laccaria amethystina LaAM-08-1</name>
    <dbReference type="NCBI Taxonomy" id="1095629"/>
    <lineage>
        <taxon>Eukaryota</taxon>
        <taxon>Fungi</taxon>
        <taxon>Dikarya</taxon>
        <taxon>Basidiomycota</taxon>
        <taxon>Agaricomycotina</taxon>
        <taxon>Agaricomycetes</taxon>
        <taxon>Agaricomycetidae</taxon>
        <taxon>Agaricales</taxon>
        <taxon>Agaricineae</taxon>
        <taxon>Hydnangiaceae</taxon>
        <taxon>Laccaria</taxon>
    </lineage>
</organism>
<dbReference type="EMBL" id="KN838832">
    <property type="protein sequence ID" value="KIJ93648.1"/>
    <property type="molecule type" value="Genomic_DNA"/>
</dbReference>
<dbReference type="GO" id="GO:0008270">
    <property type="term" value="F:zinc ion binding"/>
    <property type="evidence" value="ECO:0007669"/>
    <property type="project" value="UniProtKB-KW"/>
</dbReference>
<keyword evidence="1" id="KW-0479">Metal-binding</keyword>
<feature type="compositionally biased region" description="Basic residues" evidence="2">
    <location>
        <begin position="52"/>
        <end position="63"/>
    </location>
</feature>
<protein>
    <recommendedName>
        <fullName evidence="3">RING-type domain-containing protein</fullName>
    </recommendedName>
</protein>
<evidence type="ECO:0000256" key="2">
    <source>
        <dbReference type="SAM" id="MobiDB-lite"/>
    </source>
</evidence>
<feature type="domain" description="RING-type" evidence="3">
    <location>
        <begin position="191"/>
        <end position="277"/>
    </location>
</feature>
<dbReference type="Proteomes" id="UP000054477">
    <property type="component" value="Unassembled WGS sequence"/>
</dbReference>
<dbReference type="AlphaFoldDB" id="A0A0C9WXM2"/>
<feature type="region of interest" description="Disordered" evidence="2">
    <location>
        <begin position="413"/>
        <end position="435"/>
    </location>
</feature>
<dbReference type="PROSITE" id="PS50089">
    <property type="entry name" value="ZF_RING_2"/>
    <property type="match status" value="1"/>
</dbReference>
<reference evidence="4 5" key="1">
    <citation type="submission" date="2014-04" db="EMBL/GenBank/DDBJ databases">
        <authorList>
            <consortium name="DOE Joint Genome Institute"/>
            <person name="Kuo A."/>
            <person name="Kohler A."/>
            <person name="Nagy L.G."/>
            <person name="Floudas D."/>
            <person name="Copeland A."/>
            <person name="Barry K.W."/>
            <person name="Cichocki N."/>
            <person name="Veneault-Fourrey C."/>
            <person name="LaButti K."/>
            <person name="Lindquist E.A."/>
            <person name="Lipzen A."/>
            <person name="Lundell T."/>
            <person name="Morin E."/>
            <person name="Murat C."/>
            <person name="Sun H."/>
            <person name="Tunlid A."/>
            <person name="Henrissat B."/>
            <person name="Grigoriev I.V."/>
            <person name="Hibbett D.S."/>
            <person name="Martin F."/>
            <person name="Nordberg H.P."/>
            <person name="Cantor M.N."/>
            <person name="Hua S.X."/>
        </authorList>
    </citation>
    <scope>NUCLEOTIDE SEQUENCE [LARGE SCALE GENOMIC DNA]</scope>
    <source>
        <strain evidence="4 5">LaAM-08-1</strain>
    </source>
</reference>
<keyword evidence="1" id="KW-0863">Zinc-finger</keyword>
<dbReference type="Pfam" id="PF13923">
    <property type="entry name" value="zf-C3HC4_2"/>
    <property type="match status" value="1"/>
</dbReference>
<evidence type="ECO:0000259" key="3">
    <source>
        <dbReference type="PROSITE" id="PS50089"/>
    </source>
</evidence>
<feature type="compositionally biased region" description="Acidic residues" evidence="2">
    <location>
        <begin position="750"/>
        <end position="762"/>
    </location>
</feature>
<feature type="non-terminal residue" evidence="4">
    <location>
        <position position="1"/>
    </location>
</feature>
<feature type="compositionally biased region" description="Gly residues" evidence="2">
    <location>
        <begin position="681"/>
        <end position="693"/>
    </location>
</feature>
<dbReference type="InterPro" id="IPR013083">
    <property type="entry name" value="Znf_RING/FYVE/PHD"/>
</dbReference>
<feature type="compositionally biased region" description="Acidic residues" evidence="2">
    <location>
        <begin position="599"/>
        <end position="621"/>
    </location>
</feature>
<feature type="compositionally biased region" description="Acidic residues" evidence="2">
    <location>
        <begin position="415"/>
        <end position="430"/>
    </location>
</feature>
<dbReference type="SMART" id="SM00184">
    <property type="entry name" value="RING"/>
    <property type="match status" value="1"/>
</dbReference>
<reference evidence="5" key="2">
    <citation type="submission" date="2015-01" db="EMBL/GenBank/DDBJ databases">
        <title>Evolutionary Origins and Diversification of the Mycorrhizal Mutualists.</title>
        <authorList>
            <consortium name="DOE Joint Genome Institute"/>
            <consortium name="Mycorrhizal Genomics Consortium"/>
            <person name="Kohler A."/>
            <person name="Kuo A."/>
            <person name="Nagy L.G."/>
            <person name="Floudas D."/>
            <person name="Copeland A."/>
            <person name="Barry K.W."/>
            <person name="Cichocki N."/>
            <person name="Veneault-Fourrey C."/>
            <person name="LaButti K."/>
            <person name="Lindquist E.A."/>
            <person name="Lipzen A."/>
            <person name="Lundell T."/>
            <person name="Morin E."/>
            <person name="Murat C."/>
            <person name="Riley R."/>
            <person name="Ohm R."/>
            <person name="Sun H."/>
            <person name="Tunlid A."/>
            <person name="Henrissat B."/>
            <person name="Grigoriev I.V."/>
            <person name="Hibbett D.S."/>
            <person name="Martin F."/>
        </authorList>
    </citation>
    <scope>NUCLEOTIDE SEQUENCE [LARGE SCALE GENOMIC DNA]</scope>
    <source>
        <strain evidence="5">LaAM-08-1</strain>
    </source>
</reference>
<evidence type="ECO:0000313" key="4">
    <source>
        <dbReference type="EMBL" id="KIJ93648.1"/>
    </source>
</evidence>
<name>A0A0C9WXM2_9AGAR</name>
<dbReference type="OrthoDB" id="6105938at2759"/>
<proteinExistence type="predicted"/>
<dbReference type="STRING" id="1095629.A0A0C9WXM2"/>